<evidence type="ECO:0000313" key="2">
    <source>
        <dbReference type="EMBL" id="CCZ26017.1"/>
    </source>
</evidence>
<organism evidence="2 3">
    <name type="scientific">[Ruminococcus] torques CAG:61</name>
    <dbReference type="NCBI Taxonomy" id="1263108"/>
    <lineage>
        <taxon>Bacteria</taxon>
        <taxon>Bacillati</taxon>
        <taxon>Bacillota</taxon>
        <taxon>Clostridia</taxon>
        <taxon>Lachnospirales</taxon>
        <taxon>Lachnospiraceae</taxon>
        <taxon>Mediterraneibacter</taxon>
    </lineage>
</organism>
<name>R5QZ92_9FIRM</name>
<dbReference type="AlphaFoldDB" id="R5QZ92"/>
<feature type="transmembrane region" description="Helical" evidence="1">
    <location>
        <begin position="6"/>
        <end position="28"/>
    </location>
</feature>
<keyword evidence="1" id="KW-0472">Membrane</keyword>
<protein>
    <submittedName>
        <fullName evidence="2">Uncharacterized protein</fullName>
    </submittedName>
</protein>
<gene>
    <name evidence="2" type="ORF">BN734_01755</name>
</gene>
<accession>R5QZ92</accession>
<proteinExistence type="predicted"/>
<keyword evidence="1" id="KW-1133">Transmembrane helix</keyword>
<sequence>MSGIMICVTGVVVIVAASLAAGSVLYLLQRKKEKLKSEQINL</sequence>
<reference evidence="2" key="1">
    <citation type="submission" date="2012-11" db="EMBL/GenBank/DDBJ databases">
        <title>Dependencies among metagenomic species, viruses, plasmids and units of genetic variation.</title>
        <authorList>
            <person name="Nielsen H.B."/>
            <person name="Almeida M."/>
            <person name="Juncker A.S."/>
            <person name="Rasmussen S."/>
            <person name="Li J."/>
            <person name="Sunagawa S."/>
            <person name="Plichta D."/>
            <person name="Gautier L."/>
            <person name="Le Chatelier E."/>
            <person name="Peletier E."/>
            <person name="Bonde I."/>
            <person name="Nielsen T."/>
            <person name="Manichanh C."/>
            <person name="Arumugam M."/>
            <person name="Batto J."/>
            <person name="Santos M.B.Q.D."/>
            <person name="Blom N."/>
            <person name="Borruel N."/>
            <person name="Burgdorf K.S."/>
            <person name="Boumezbeur F."/>
            <person name="Casellas F."/>
            <person name="Dore J."/>
            <person name="Guarner F."/>
            <person name="Hansen T."/>
            <person name="Hildebrand F."/>
            <person name="Kaas R.S."/>
            <person name="Kennedy S."/>
            <person name="Kristiansen K."/>
            <person name="Kultima J.R."/>
            <person name="Leonard P."/>
            <person name="Levenez F."/>
            <person name="Lund O."/>
            <person name="Moumen B."/>
            <person name="Le Paslier D."/>
            <person name="Pons N."/>
            <person name="Pedersen O."/>
            <person name="Prifti E."/>
            <person name="Qin J."/>
            <person name="Raes J."/>
            <person name="Tap J."/>
            <person name="Tims S."/>
            <person name="Ussery D.W."/>
            <person name="Yamada T."/>
            <person name="MetaHit consortium"/>
            <person name="Renault P."/>
            <person name="Sicheritz-Ponten T."/>
            <person name="Bork P."/>
            <person name="Wang J."/>
            <person name="Brunak S."/>
            <person name="Ehrlich S.D."/>
        </authorList>
    </citation>
    <scope>NUCLEOTIDE SEQUENCE [LARGE SCALE GENOMIC DNA]</scope>
</reference>
<evidence type="ECO:0000313" key="3">
    <source>
        <dbReference type="Proteomes" id="UP000017998"/>
    </source>
</evidence>
<dbReference type="EMBL" id="CAZS010000074">
    <property type="protein sequence ID" value="CCZ26017.1"/>
    <property type="molecule type" value="Genomic_DNA"/>
</dbReference>
<dbReference type="Proteomes" id="UP000017998">
    <property type="component" value="Unassembled WGS sequence"/>
</dbReference>
<evidence type="ECO:0000256" key="1">
    <source>
        <dbReference type="SAM" id="Phobius"/>
    </source>
</evidence>
<comment type="caution">
    <text evidence="2">The sequence shown here is derived from an EMBL/GenBank/DDBJ whole genome shotgun (WGS) entry which is preliminary data.</text>
</comment>
<keyword evidence="1" id="KW-0812">Transmembrane</keyword>